<dbReference type="PIRSF" id="PIRSF002741">
    <property type="entry name" value="MppA"/>
    <property type="match status" value="1"/>
</dbReference>
<dbReference type="Gene3D" id="3.90.76.10">
    <property type="entry name" value="Dipeptide-binding Protein, Domain 1"/>
    <property type="match status" value="1"/>
</dbReference>
<dbReference type="InterPro" id="IPR000914">
    <property type="entry name" value="SBP_5_dom"/>
</dbReference>
<dbReference type="Pfam" id="PF00496">
    <property type="entry name" value="SBP_bac_5"/>
    <property type="match status" value="1"/>
</dbReference>
<dbReference type="Gene3D" id="3.10.105.10">
    <property type="entry name" value="Dipeptide-binding Protein, Domain 3"/>
    <property type="match status" value="1"/>
</dbReference>
<dbReference type="InterPro" id="IPR030678">
    <property type="entry name" value="Peptide/Ni-bd"/>
</dbReference>
<evidence type="ECO:0000259" key="7">
    <source>
        <dbReference type="Pfam" id="PF00496"/>
    </source>
</evidence>
<protein>
    <submittedName>
        <fullName evidence="8">Peptide ABC transporter substrate-binding protein</fullName>
    </submittedName>
</protein>
<dbReference type="GO" id="GO:0030288">
    <property type="term" value="C:outer membrane-bounded periplasmic space"/>
    <property type="evidence" value="ECO:0007669"/>
    <property type="project" value="UniProtKB-ARBA"/>
</dbReference>
<dbReference type="SUPFAM" id="SSF53850">
    <property type="entry name" value="Periplasmic binding protein-like II"/>
    <property type="match status" value="1"/>
</dbReference>
<dbReference type="PANTHER" id="PTHR30290:SF10">
    <property type="entry name" value="PERIPLASMIC OLIGOPEPTIDE-BINDING PROTEIN-RELATED"/>
    <property type="match status" value="1"/>
</dbReference>
<feature type="chain" id="PRO_5038918592" evidence="6">
    <location>
        <begin position="22"/>
        <end position="548"/>
    </location>
</feature>
<dbReference type="RefSeq" id="WP_132419227.1">
    <property type="nucleotide sequence ID" value="NZ_SKFG01000018.1"/>
</dbReference>
<evidence type="ECO:0000313" key="8">
    <source>
        <dbReference type="EMBL" id="TCZ75547.1"/>
    </source>
</evidence>
<keyword evidence="4 6" id="KW-0732">Signal</keyword>
<dbReference type="CDD" id="cd08504">
    <property type="entry name" value="PBP2_OppA"/>
    <property type="match status" value="1"/>
</dbReference>
<comment type="similarity">
    <text evidence="2">Belongs to the bacterial solute-binding protein 5 family.</text>
</comment>
<dbReference type="Gene3D" id="3.40.190.10">
    <property type="entry name" value="Periplasmic binding protein-like II"/>
    <property type="match status" value="1"/>
</dbReference>
<evidence type="ECO:0000256" key="5">
    <source>
        <dbReference type="ARBA" id="ARBA00022856"/>
    </source>
</evidence>
<dbReference type="FunFam" id="3.10.105.10:FF:000001">
    <property type="entry name" value="Oligopeptide ABC transporter, oligopeptide-binding protein"/>
    <property type="match status" value="1"/>
</dbReference>
<keyword evidence="5" id="KW-0571">Peptide transport</keyword>
<feature type="signal peptide" evidence="6">
    <location>
        <begin position="1"/>
        <end position="21"/>
    </location>
</feature>
<sequence>MKQKKLLSTAVAVTLVGSVVAGCGSNNNDAAESTSTPGAAAKVQEIKLNLSAEPEALDLSKSTTVVAASVLNAITDGLYRVDKEGKLQMGVAKDLPKISEDGLTYTIDLNPDAKWSDGKAVTAQDFVYSLQRTANPETKAQYSFLMEWLENGSEIVAGTATPDQLGAKALSDTQLEIKLVSPKGFFTEMLAFPTFFPQREDIVSQYGNKFAADADKVIGNGPFKLTTWNHEQNLTLEKNESYWDAANVKLNKINISIVKDAGTALNLYETKELDYTSISGDNIALYKDKPDLVTKPELTNSYIQYQTKDNPVFSNAKIRQALNMAIDKQGLVDVVLKNGSVPATGLVPNGTKDGNGEEFRKVVGDILPAYDVAKAKALLEEGMKEAGLTSIPKFKLTSDDTSAAKKSLEYVLSQWKTNLGVEAEAEPLPFAARVEKMKSRNFDAVIALWGADYNDPMTFLDLWMKDSSMNYPNYDSEAYTNNVKAAQKELDPAKRSQLLVDAEKQLIEDLPVGPLYFRSAKFLIRPGIENLILAPSGFEWDAKWAEVK</sequence>
<dbReference type="PANTHER" id="PTHR30290">
    <property type="entry name" value="PERIPLASMIC BINDING COMPONENT OF ABC TRANSPORTER"/>
    <property type="match status" value="1"/>
</dbReference>
<feature type="domain" description="Solute-binding protein family 5" evidence="7">
    <location>
        <begin position="87"/>
        <end position="469"/>
    </location>
</feature>
<gene>
    <name evidence="8" type="ORF">E0485_16770</name>
</gene>
<comment type="subcellular location">
    <subcellularLocation>
        <location evidence="1">Cell envelope</location>
    </subcellularLocation>
</comment>
<dbReference type="InterPro" id="IPR039424">
    <property type="entry name" value="SBP_5"/>
</dbReference>
<evidence type="ECO:0000256" key="2">
    <source>
        <dbReference type="ARBA" id="ARBA00005695"/>
    </source>
</evidence>
<name>A0A4R4E8R0_9BACL</name>
<dbReference type="FunFam" id="3.90.76.10:FF:000001">
    <property type="entry name" value="Oligopeptide ABC transporter substrate-binding protein"/>
    <property type="match status" value="1"/>
</dbReference>
<organism evidence="8 9">
    <name type="scientific">Paenibacillus albiflavus</name>
    <dbReference type="NCBI Taxonomy" id="2545760"/>
    <lineage>
        <taxon>Bacteria</taxon>
        <taxon>Bacillati</taxon>
        <taxon>Bacillota</taxon>
        <taxon>Bacilli</taxon>
        <taxon>Bacillales</taxon>
        <taxon>Paenibacillaceae</taxon>
        <taxon>Paenibacillus</taxon>
    </lineage>
</organism>
<dbReference type="OrthoDB" id="9801912at2"/>
<evidence type="ECO:0000256" key="1">
    <source>
        <dbReference type="ARBA" id="ARBA00004196"/>
    </source>
</evidence>
<accession>A0A4R4E8R0</accession>
<evidence type="ECO:0000256" key="3">
    <source>
        <dbReference type="ARBA" id="ARBA00022448"/>
    </source>
</evidence>
<dbReference type="EMBL" id="SKFG01000018">
    <property type="protein sequence ID" value="TCZ75547.1"/>
    <property type="molecule type" value="Genomic_DNA"/>
</dbReference>
<dbReference type="GO" id="GO:1904680">
    <property type="term" value="F:peptide transmembrane transporter activity"/>
    <property type="evidence" value="ECO:0007669"/>
    <property type="project" value="TreeGrafter"/>
</dbReference>
<comment type="caution">
    <text evidence="8">The sequence shown here is derived from an EMBL/GenBank/DDBJ whole genome shotgun (WGS) entry which is preliminary data.</text>
</comment>
<dbReference type="AlphaFoldDB" id="A0A4R4E8R0"/>
<dbReference type="PROSITE" id="PS51257">
    <property type="entry name" value="PROKAR_LIPOPROTEIN"/>
    <property type="match status" value="1"/>
</dbReference>
<evidence type="ECO:0000256" key="6">
    <source>
        <dbReference type="SAM" id="SignalP"/>
    </source>
</evidence>
<proteinExistence type="inferred from homology"/>
<keyword evidence="5" id="KW-0653">Protein transport</keyword>
<evidence type="ECO:0000256" key="4">
    <source>
        <dbReference type="ARBA" id="ARBA00022729"/>
    </source>
</evidence>
<dbReference type="Proteomes" id="UP000295418">
    <property type="component" value="Unassembled WGS sequence"/>
</dbReference>
<evidence type="ECO:0000313" key="9">
    <source>
        <dbReference type="Proteomes" id="UP000295418"/>
    </source>
</evidence>
<reference evidence="8 9" key="1">
    <citation type="submission" date="2019-03" db="EMBL/GenBank/DDBJ databases">
        <authorList>
            <person name="Kim M.K.M."/>
        </authorList>
    </citation>
    <scope>NUCLEOTIDE SEQUENCE [LARGE SCALE GENOMIC DNA]</scope>
    <source>
        <strain evidence="8 9">18JY21-1</strain>
    </source>
</reference>
<dbReference type="GO" id="GO:0015833">
    <property type="term" value="P:peptide transport"/>
    <property type="evidence" value="ECO:0007669"/>
    <property type="project" value="UniProtKB-KW"/>
</dbReference>
<keyword evidence="3" id="KW-0813">Transport</keyword>
<dbReference type="GO" id="GO:0043190">
    <property type="term" value="C:ATP-binding cassette (ABC) transporter complex"/>
    <property type="evidence" value="ECO:0007669"/>
    <property type="project" value="InterPro"/>
</dbReference>
<keyword evidence="9" id="KW-1185">Reference proteome</keyword>